<dbReference type="GO" id="GO:0071555">
    <property type="term" value="P:cell wall organization"/>
    <property type="evidence" value="ECO:0007669"/>
    <property type="project" value="UniProtKB-KW"/>
</dbReference>
<comment type="catalytic activity">
    <reaction evidence="1">
        <text>Hydrolyzes the link between N-acetylmuramoyl residues and L-amino acid residues in certain cell-wall glycopeptides.</text>
        <dbReference type="EC" id="3.5.1.28"/>
    </reaction>
</comment>
<dbReference type="Pfam" id="PF01520">
    <property type="entry name" value="Amidase_3"/>
    <property type="match status" value="1"/>
</dbReference>
<dbReference type="InterPro" id="IPR021731">
    <property type="entry name" value="AMIN_dom"/>
</dbReference>
<feature type="domain" description="MurNAc-LAA" evidence="10">
    <location>
        <begin position="283"/>
        <end position="438"/>
    </location>
</feature>
<proteinExistence type="inferred from homology"/>
<evidence type="ECO:0000256" key="9">
    <source>
        <dbReference type="ARBA" id="ARBA00074581"/>
    </source>
</evidence>
<dbReference type="Gene3D" id="2.60.40.3500">
    <property type="match status" value="1"/>
</dbReference>
<comment type="similarity">
    <text evidence="3">Belongs to the N-acetylmuramoyl-L-alanine amidase 3 family.</text>
</comment>
<dbReference type="PANTHER" id="PTHR30404">
    <property type="entry name" value="N-ACETYLMURAMOYL-L-ALANINE AMIDASE"/>
    <property type="match status" value="1"/>
</dbReference>
<keyword evidence="5" id="KW-0732">Signal</keyword>
<keyword evidence="8" id="KW-0961">Cell wall biogenesis/degradation</keyword>
<comment type="subcellular location">
    <subcellularLocation>
        <location evidence="2">Periplasm</location>
    </subcellularLocation>
</comment>
<dbReference type="EMBL" id="SMLL01000001">
    <property type="protein sequence ID" value="TFZ04237.1"/>
    <property type="molecule type" value="Genomic_DNA"/>
</dbReference>
<evidence type="ECO:0000256" key="7">
    <source>
        <dbReference type="ARBA" id="ARBA00022801"/>
    </source>
</evidence>
<sequence>MRLARRSLLRGGALVLLLGSQHIARGAGIVAVRVWPAPDYSRVTIESDALLRSSQTTVASPPRLAVDIEGLDLDPALRELVAKVQADDPYIAGIRVGQYAPGTVRLVIDLKQDVRPQVFHLPPVAAYQHRLVLDLYPQQPIDPLEALIAERLRERPLAEPAPAPVPAPDTAIAAADPLGELIQRQAQRPPPLVLTRPELATGPMGPAARGSRTDRLIIVALDPGHGGEDPGAIGPNGTREKDVVLSVARKLQARINAASVKGSPMRAFLTRDADFFVPLGVRVQKARRVQADLMVSIHADAFTTPRARGASVYALSENGASSTAARWIANKENQADLIGGLNVDTQDKHMARVLLDMSTTAQIRDSLRLGAAMLGEIKQVGHLHKPRVEQAGFAVLKAPDIPSVLVETAFISNPEEEARLRSDDYQEQLADALMRGIQAYFEANPPLARSRAL</sequence>
<gene>
    <name evidence="11" type="ORF">EZ242_00285</name>
</gene>
<comment type="caution">
    <text evidence="11">The sequence shown here is derived from an EMBL/GenBank/DDBJ whole genome shotgun (WGS) entry which is preliminary data.</text>
</comment>
<reference evidence="11 12" key="1">
    <citation type="submission" date="2019-03" db="EMBL/GenBank/DDBJ databases">
        <title>Ramlibacter rhizophilus CCTCC AB2015357, whole genome shotgun sequence.</title>
        <authorList>
            <person name="Zhang X."/>
            <person name="Feng G."/>
            <person name="Zhu H."/>
        </authorList>
    </citation>
    <scope>NUCLEOTIDE SEQUENCE [LARGE SCALE GENOMIC DNA]</scope>
    <source>
        <strain evidence="11 12">CCTCC AB2015357</strain>
    </source>
</reference>
<evidence type="ECO:0000256" key="2">
    <source>
        <dbReference type="ARBA" id="ARBA00004418"/>
    </source>
</evidence>
<evidence type="ECO:0000313" key="11">
    <source>
        <dbReference type="EMBL" id="TFZ04237.1"/>
    </source>
</evidence>
<evidence type="ECO:0000256" key="1">
    <source>
        <dbReference type="ARBA" id="ARBA00001561"/>
    </source>
</evidence>
<protein>
    <recommendedName>
        <fullName evidence="9">N-acetylmuramoyl-L-alanine amidase AmiC</fullName>
        <ecNumber evidence="4">3.5.1.28</ecNumber>
    </recommendedName>
</protein>
<accession>A0A4Z0BY27</accession>
<keyword evidence="7" id="KW-0378">Hydrolase</keyword>
<dbReference type="SMART" id="SM00646">
    <property type="entry name" value="Ami_3"/>
    <property type="match status" value="1"/>
</dbReference>
<keyword evidence="6" id="KW-0574">Periplasm</keyword>
<dbReference type="CDD" id="cd02696">
    <property type="entry name" value="MurNAc-LAA"/>
    <property type="match status" value="1"/>
</dbReference>
<evidence type="ECO:0000313" key="12">
    <source>
        <dbReference type="Proteomes" id="UP000297564"/>
    </source>
</evidence>
<dbReference type="GO" id="GO:0030288">
    <property type="term" value="C:outer membrane-bounded periplasmic space"/>
    <property type="evidence" value="ECO:0007669"/>
    <property type="project" value="TreeGrafter"/>
</dbReference>
<evidence type="ECO:0000256" key="8">
    <source>
        <dbReference type="ARBA" id="ARBA00023316"/>
    </source>
</evidence>
<evidence type="ECO:0000256" key="5">
    <source>
        <dbReference type="ARBA" id="ARBA00022729"/>
    </source>
</evidence>
<dbReference type="SUPFAM" id="SSF53187">
    <property type="entry name" value="Zn-dependent exopeptidases"/>
    <property type="match status" value="1"/>
</dbReference>
<evidence type="ECO:0000256" key="4">
    <source>
        <dbReference type="ARBA" id="ARBA00011901"/>
    </source>
</evidence>
<dbReference type="OrthoDB" id="9806267at2"/>
<dbReference type="PANTHER" id="PTHR30404:SF0">
    <property type="entry name" value="N-ACETYLMURAMOYL-L-ALANINE AMIDASE AMIC"/>
    <property type="match status" value="1"/>
</dbReference>
<dbReference type="FunFam" id="3.40.630.40:FF:000001">
    <property type="entry name" value="N-acetylmuramoyl-L-alanine amidase"/>
    <property type="match status" value="1"/>
</dbReference>
<dbReference type="Pfam" id="PF11741">
    <property type="entry name" value="AMIN"/>
    <property type="match status" value="1"/>
</dbReference>
<dbReference type="InterPro" id="IPR002508">
    <property type="entry name" value="MurNAc-LAA_cat"/>
</dbReference>
<evidence type="ECO:0000256" key="6">
    <source>
        <dbReference type="ARBA" id="ARBA00022764"/>
    </source>
</evidence>
<dbReference type="GO" id="GO:0009253">
    <property type="term" value="P:peptidoglycan catabolic process"/>
    <property type="evidence" value="ECO:0007669"/>
    <property type="project" value="InterPro"/>
</dbReference>
<organism evidence="11 12">
    <name type="scientific">Ramlibacter rhizophilus</name>
    <dbReference type="NCBI Taxonomy" id="1781167"/>
    <lineage>
        <taxon>Bacteria</taxon>
        <taxon>Pseudomonadati</taxon>
        <taxon>Pseudomonadota</taxon>
        <taxon>Betaproteobacteria</taxon>
        <taxon>Burkholderiales</taxon>
        <taxon>Comamonadaceae</taxon>
        <taxon>Ramlibacter</taxon>
    </lineage>
</organism>
<dbReference type="Gene3D" id="3.40.630.40">
    <property type="entry name" value="Zn-dependent exopeptidases"/>
    <property type="match status" value="1"/>
</dbReference>
<dbReference type="Proteomes" id="UP000297564">
    <property type="component" value="Unassembled WGS sequence"/>
</dbReference>
<dbReference type="AlphaFoldDB" id="A0A4Z0BY27"/>
<dbReference type="GO" id="GO:0008745">
    <property type="term" value="F:N-acetylmuramoyl-L-alanine amidase activity"/>
    <property type="evidence" value="ECO:0007669"/>
    <property type="project" value="UniProtKB-EC"/>
</dbReference>
<name>A0A4Z0BY27_9BURK</name>
<dbReference type="InterPro" id="IPR050695">
    <property type="entry name" value="N-acetylmuramoyl_amidase_3"/>
</dbReference>
<dbReference type="EC" id="3.5.1.28" evidence="4"/>
<keyword evidence="12" id="KW-1185">Reference proteome</keyword>
<evidence type="ECO:0000259" key="10">
    <source>
        <dbReference type="SMART" id="SM00646"/>
    </source>
</evidence>
<evidence type="ECO:0000256" key="3">
    <source>
        <dbReference type="ARBA" id="ARBA00010860"/>
    </source>
</evidence>
<dbReference type="RefSeq" id="WP_135283119.1">
    <property type="nucleotide sequence ID" value="NZ_SMLL01000001.1"/>
</dbReference>